<dbReference type="RefSeq" id="WP_143915199.1">
    <property type="nucleotide sequence ID" value="NZ_CANMXV010000003.1"/>
</dbReference>
<dbReference type="EMBL" id="VLNR01000002">
    <property type="protein sequence ID" value="TSE11275.1"/>
    <property type="molecule type" value="Genomic_DNA"/>
</dbReference>
<sequence length="204" mass="23894">MLERYEEYFFELNRLLTRSNRGLTNTDFADVPDYLREKIQYYLSEQEITTLDGVYTLPENLRYLDGVFLEEIEIESAKNSRIFYLVKNQTDIIPDRSCPVYLRKGNNLQILPDLLDPINSTYDPLKVCFLRSPLVPKWTYTIVNNSELYNPSASDFQDVDMHPSEEEALIRRVLVKLGINLKEPDLTAYMAAEENQKYQQENAS</sequence>
<dbReference type="AlphaFoldDB" id="A0A554VRJ9"/>
<keyword evidence="2" id="KW-1185">Reference proteome</keyword>
<accession>A0A554VRJ9</accession>
<evidence type="ECO:0000313" key="1">
    <source>
        <dbReference type="EMBL" id="TSE11275.1"/>
    </source>
</evidence>
<proteinExistence type="predicted"/>
<organism evidence="1 2">
    <name type="scientific">Aquimarina algiphila</name>
    <dbReference type="NCBI Taxonomy" id="2047982"/>
    <lineage>
        <taxon>Bacteria</taxon>
        <taxon>Pseudomonadati</taxon>
        <taxon>Bacteroidota</taxon>
        <taxon>Flavobacteriia</taxon>
        <taxon>Flavobacteriales</taxon>
        <taxon>Flavobacteriaceae</taxon>
        <taxon>Aquimarina</taxon>
    </lineage>
</organism>
<name>A0A554VRJ9_9FLAO</name>
<dbReference type="Proteomes" id="UP000318833">
    <property type="component" value="Unassembled WGS sequence"/>
</dbReference>
<reference evidence="1 2" key="1">
    <citation type="submission" date="2019-07" db="EMBL/GenBank/DDBJ databases">
        <title>The draft genome sequence of Aquimarina algiphila M91.</title>
        <authorList>
            <person name="Meng X."/>
        </authorList>
    </citation>
    <scope>NUCLEOTIDE SEQUENCE [LARGE SCALE GENOMIC DNA]</scope>
    <source>
        <strain evidence="1 2">M91</strain>
    </source>
</reference>
<gene>
    <name evidence="1" type="ORF">FOF46_01205</name>
</gene>
<evidence type="ECO:0000313" key="2">
    <source>
        <dbReference type="Proteomes" id="UP000318833"/>
    </source>
</evidence>
<comment type="caution">
    <text evidence="1">The sequence shown here is derived from an EMBL/GenBank/DDBJ whole genome shotgun (WGS) entry which is preliminary data.</text>
</comment>
<protein>
    <submittedName>
        <fullName evidence="1">Uncharacterized protein</fullName>
    </submittedName>
</protein>
<dbReference type="OrthoDB" id="1453576at2"/>